<evidence type="ECO:0000256" key="1">
    <source>
        <dbReference type="ARBA" id="ARBA00004123"/>
    </source>
</evidence>
<evidence type="ECO:0000256" key="11">
    <source>
        <dbReference type="ARBA" id="ARBA00022908"/>
    </source>
</evidence>
<evidence type="ECO:0000313" key="20">
    <source>
        <dbReference type="Ensembl" id="ENSORLP00020015068.1"/>
    </source>
</evidence>
<evidence type="ECO:0000259" key="19">
    <source>
        <dbReference type="PROSITE" id="PS50994"/>
    </source>
</evidence>
<evidence type="ECO:0000256" key="9">
    <source>
        <dbReference type="ARBA" id="ARBA00022801"/>
    </source>
</evidence>
<dbReference type="Pfam" id="PF17921">
    <property type="entry name" value="Integrase_H2C2"/>
    <property type="match status" value="1"/>
</dbReference>
<dbReference type="PROSITE" id="PS50175">
    <property type="entry name" value="ASP_PROT_RETROV"/>
    <property type="match status" value="1"/>
</dbReference>
<dbReference type="InterPro" id="IPR036397">
    <property type="entry name" value="RNaseH_sf"/>
</dbReference>
<keyword evidence="4" id="KW-0548">Nucleotidyltransferase</keyword>
<keyword evidence="7" id="KW-0064">Aspartyl protease</keyword>
<dbReference type="SUPFAM" id="SSF56672">
    <property type="entry name" value="DNA/RNA polymerases"/>
    <property type="match status" value="1"/>
</dbReference>
<dbReference type="GO" id="GO:0004190">
    <property type="term" value="F:aspartic-type endopeptidase activity"/>
    <property type="evidence" value="ECO:0007669"/>
    <property type="project" value="UniProtKB-KW"/>
</dbReference>
<dbReference type="AlphaFoldDB" id="A0A3P9L311"/>
<keyword evidence="6" id="KW-0479">Metal-binding</keyword>
<dbReference type="Gene3D" id="2.40.50.40">
    <property type="match status" value="1"/>
</dbReference>
<proteinExistence type="predicted"/>
<reference evidence="20" key="4">
    <citation type="submission" date="2025-09" db="UniProtKB">
        <authorList>
            <consortium name="Ensembl"/>
        </authorList>
    </citation>
    <scope>IDENTIFICATION</scope>
    <source>
        <strain evidence="20">HNI</strain>
    </source>
</reference>
<keyword evidence="12" id="KW-0695">RNA-directed DNA polymerase</keyword>
<comment type="subcellular location">
    <subcellularLocation>
        <location evidence="1">Nucleus</location>
    </subcellularLocation>
</comment>
<dbReference type="InterPro" id="IPR021109">
    <property type="entry name" value="Peptidase_aspartic_dom_sf"/>
</dbReference>
<dbReference type="GO" id="GO:0015074">
    <property type="term" value="P:DNA integration"/>
    <property type="evidence" value="ECO:0007669"/>
    <property type="project" value="UniProtKB-KW"/>
</dbReference>
<reference key="1">
    <citation type="journal article" date="2007" name="Nature">
        <title>The medaka draft genome and insights into vertebrate genome evolution.</title>
        <authorList>
            <person name="Kasahara M."/>
            <person name="Naruse K."/>
            <person name="Sasaki S."/>
            <person name="Nakatani Y."/>
            <person name="Qu W."/>
            <person name="Ahsan B."/>
            <person name="Yamada T."/>
            <person name="Nagayasu Y."/>
            <person name="Doi K."/>
            <person name="Kasai Y."/>
            <person name="Jindo T."/>
            <person name="Kobayashi D."/>
            <person name="Shimada A."/>
            <person name="Toyoda A."/>
            <person name="Kuroki Y."/>
            <person name="Fujiyama A."/>
            <person name="Sasaki T."/>
            <person name="Shimizu A."/>
            <person name="Asakawa S."/>
            <person name="Shimizu N."/>
            <person name="Hashimoto S."/>
            <person name="Yang J."/>
            <person name="Lee Y."/>
            <person name="Matsushima K."/>
            <person name="Sugano S."/>
            <person name="Sakaizumi M."/>
            <person name="Narita T."/>
            <person name="Ohishi K."/>
            <person name="Haga S."/>
            <person name="Ohta F."/>
            <person name="Nomoto H."/>
            <person name="Nogata K."/>
            <person name="Morishita T."/>
            <person name="Endo T."/>
            <person name="Shin-I T."/>
            <person name="Takeda H."/>
            <person name="Morishita S."/>
            <person name="Kohara Y."/>
        </authorList>
    </citation>
    <scope>NUCLEOTIDE SEQUENCE [LARGE SCALE GENOMIC DNA]</scope>
    <source>
        <strain>Hd-rR</strain>
    </source>
</reference>
<sequence length="736" mass="82268">MWKTFKLQSPSLDDRSRGVENVHVKEIKFLYVPLKIIHQGQVSEFSALIDSGAEHSLIDSQVINHLLLPFEPLESPINAAGLGGKQLFCITSRTKPVLILTSGNHREYHQFFITQCPQTPIILGFSWLQTHNPRIDWAVPRITNWSTYCMANCLHSAIPSSISITSESEMNIDLSKVLSCYHDLRTVFCKSKASTLPPHRPYDCAIELLNGAPLPKGRLFNLSGPEKEAMENYIQEALSLHHIRPSTSPVGAGFFFVQKKDKTLRPCIDYRNLTWEIENKVQQAQGEIPDHATCPPGTLYVPDSLRSEVLTWGHASKIACHGGVRRTTNLLRRRFFWPSLEKDVREYVAACSVCAHSKNSNSPPSGHLLPLPTPSRPWSHIALDFVTGLPPSQGHTVILTVIDRFSKAVHFIPLPQLPSASETADILVHHVFRYHGIPSDIVSDRGPQFTSQVWRSFCSALGATVSLSSGYHPQSNGQAERANQELEAALRCLVAQNEADWSKYLIWVEYAHNTHSSTATGMSPFEASLGFSPPLFPSQELDLAVPSVQLHLQRCQDIWRQARAALLRSKESNCQIANRHRVVGPVYLPGQKVWLSSRNIPVQVSSRKLAPRYIGPYEIDRIINPSCVRLRLPAALKVHPAFHISQIKPVHESPFCPPSASPPPARIIDGAPAFTVSRVLDVRHRGRGFQFLVDWEGYGPEERSWISRSLILDRSLIDDFFSAHPDRRPGPPGGGR</sequence>
<keyword evidence="14" id="KW-0238">DNA-binding</keyword>
<dbReference type="InterPro" id="IPR043502">
    <property type="entry name" value="DNA/RNA_pol_sf"/>
</dbReference>
<reference evidence="20" key="3">
    <citation type="submission" date="2025-08" db="UniProtKB">
        <authorList>
            <consortium name="Ensembl"/>
        </authorList>
    </citation>
    <scope>IDENTIFICATION</scope>
    <source>
        <strain evidence="20">HNI</strain>
    </source>
</reference>
<name>A0A3P9L311_ORYLA</name>
<dbReference type="GO" id="GO:0003887">
    <property type="term" value="F:DNA-directed DNA polymerase activity"/>
    <property type="evidence" value="ECO:0007669"/>
    <property type="project" value="UniProtKB-KW"/>
</dbReference>
<dbReference type="Pfam" id="PF00665">
    <property type="entry name" value="rve"/>
    <property type="match status" value="1"/>
</dbReference>
<dbReference type="PROSITE" id="PS50994">
    <property type="entry name" value="INTEGRASE"/>
    <property type="match status" value="1"/>
</dbReference>
<dbReference type="SMART" id="SM00298">
    <property type="entry name" value="CHROMO"/>
    <property type="match status" value="1"/>
</dbReference>
<dbReference type="InterPro" id="IPR050951">
    <property type="entry name" value="Retrovirus_Pol_polyprotein"/>
</dbReference>
<evidence type="ECO:0000256" key="7">
    <source>
        <dbReference type="ARBA" id="ARBA00022750"/>
    </source>
</evidence>
<dbReference type="InterPro" id="IPR016197">
    <property type="entry name" value="Chromo-like_dom_sf"/>
</dbReference>
<dbReference type="InterPro" id="IPR000953">
    <property type="entry name" value="Chromo/chromo_shadow_dom"/>
</dbReference>
<organism evidence="20 21">
    <name type="scientific">Oryzias latipes</name>
    <name type="common">Japanese rice fish</name>
    <name type="synonym">Japanese killifish</name>
    <dbReference type="NCBI Taxonomy" id="8090"/>
    <lineage>
        <taxon>Eukaryota</taxon>
        <taxon>Metazoa</taxon>
        <taxon>Chordata</taxon>
        <taxon>Craniata</taxon>
        <taxon>Vertebrata</taxon>
        <taxon>Euteleostomi</taxon>
        <taxon>Actinopterygii</taxon>
        <taxon>Neopterygii</taxon>
        <taxon>Teleostei</taxon>
        <taxon>Neoteleostei</taxon>
        <taxon>Acanthomorphata</taxon>
        <taxon>Ovalentaria</taxon>
        <taxon>Atherinomorphae</taxon>
        <taxon>Beloniformes</taxon>
        <taxon>Adrianichthyidae</taxon>
        <taxon>Oryziinae</taxon>
        <taxon>Oryzias</taxon>
    </lineage>
</organism>
<keyword evidence="11" id="KW-0229">DNA integration</keyword>
<evidence type="ECO:0000313" key="21">
    <source>
        <dbReference type="Proteomes" id="UP000265180"/>
    </source>
</evidence>
<dbReference type="GO" id="GO:0003964">
    <property type="term" value="F:RNA-directed DNA polymerase activity"/>
    <property type="evidence" value="ECO:0007669"/>
    <property type="project" value="UniProtKB-KW"/>
</dbReference>
<dbReference type="SUPFAM" id="SSF53098">
    <property type="entry name" value="Ribonuclease H-like"/>
    <property type="match status" value="1"/>
</dbReference>
<dbReference type="GO" id="GO:0005634">
    <property type="term" value="C:nucleus"/>
    <property type="evidence" value="ECO:0007669"/>
    <property type="project" value="UniProtKB-SubCell"/>
</dbReference>
<dbReference type="Gene3D" id="3.30.420.10">
    <property type="entry name" value="Ribonuclease H-like superfamily/Ribonuclease H"/>
    <property type="match status" value="1"/>
</dbReference>
<dbReference type="Pfam" id="PF00385">
    <property type="entry name" value="Chromo"/>
    <property type="match status" value="1"/>
</dbReference>
<dbReference type="FunFam" id="3.30.420.10:FF:000032">
    <property type="entry name" value="Retrovirus-related Pol polyprotein from transposon 297-like Protein"/>
    <property type="match status" value="1"/>
</dbReference>
<dbReference type="PANTHER" id="PTHR37984:SF15">
    <property type="entry name" value="INTEGRASE CATALYTIC DOMAIN-CONTAINING PROTEIN"/>
    <property type="match status" value="1"/>
</dbReference>
<keyword evidence="3" id="KW-0808">Transferase</keyword>
<evidence type="ECO:0000256" key="10">
    <source>
        <dbReference type="ARBA" id="ARBA00022842"/>
    </source>
</evidence>
<reference evidence="20 21" key="2">
    <citation type="submission" date="2017-04" db="EMBL/GenBank/DDBJ databases">
        <title>CpG methylation of centromeres and impact of large insertions on vertebrate speciation.</title>
        <authorList>
            <person name="Ichikawa K."/>
            <person name="Yoshimura J."/>
            <person name="Morishita S."/>
        </authorList>
    </citation>
    <scope>NUCLEOTIDE SEQUENCE</scope>
    <source>
        <strain evidence="20 21">HNI</strain>
    </source>
</reference>
<dbReference type="InterPro" id="IPR001995">
    <property type="entry name" value="Peptidase_A2_cat"/>
</dbReference>
<dbReference type="CDD" id="cd00303">
    <property type="entry name" value="retropepsin_like"/>
    <property type="match status" value="1"/>
</dbReference>
<dbReference type="InterPro" id="IPR056924">
    <property type="entry name" value="SH3_Tf2-1"/>
</dbReference>
<keyword evidence="10" id="KW-0460">Magnesium</keyword>
<evidence type="ECO:0000256" key="2">
    <source>
        <dbReference type="ARBA" id="ARBA00022670"/>
    </source>
</evidence>
<evidence type="ECO:0000256" key="14">
    <source>
        <dbReference type="ARBA" id="ARBA00023125"/>
    </source>
</evidence>
<dbReference type="GO" id="GO:0004519">
    <property type="term" value="F:endonuclease activity"/>
    <property type="evidence" value="ECO:0007669"/>
    <property type="project" value="UniProtKB-KW"/>
</dbReference>
<evidence type="ECO:0000256" key="13">
    <source>
        <dbReference type="ARBA" id="ARBA00022932"/>
    </source>
</evidence>
<keyword evidence="15" id="KW-0233">DNA recombination</keyword>
<evidence type="ECO:0000256" key="12">
    <source>
        <dbReference type="ARBA" id="ARBA00022918"/>
    </source>
</evidence>
<dbReference type="InterPro" id="IPR041588">
    <property type="entry name" value="Integrase_H2C2"/>
</dbReference>
<evidence type="ECO:0000256" key="8">
    <source>
        <dbReference type="ARBA" id="ARBA00022759"/>
    </source>
</evidence>
<keyword evidence="13" id="KW-0239">DNA-directed DNA polymerase</keyword>
<dbReference type="GO" id="GO:0046872">
    <property type="term" value="F:metal ion binding"/>
    <property type="evidence" value="ECO:0007669"/>
    <property type="project" value="UniProtKB-KW"/>
</dbReference>
<evidence type="ECO:0000259" key="17">
    <source>
        <dbReference type="PROSITE" id="PS50013"/>
    </source>
</evidence>
<dbReference type="SUPFAM" id="SSF50630">
    <property type="entry name" value="Acid proteases"/>
    <property type="match status" value="1"/>
</dbReference>
<evidence type="ECO:0000256" key="5">
    <source>
        <dbReference type="ARBA" id="ARBA00022722"/>
    </source>
</evidence>
<dbReference type="GO" id="GO:0006508">
    <property type="term" value="P:proteolysis"/>
    <property type="evidence" value="ECO:0007669"/>
    <property type="project" value="UniProtKB-KW"/>
</dbReference>
<dbReference type="PANTHER" id="PTHR37984">
    <property type="entry name" value="PROTEIN CBG26694"/>
    <property type="match status" value="1"/>
</dbReference>
<dbReference type="FunFam" id="1.10.340.70:FF:000001">
    <property type="entry name" value="Retrovirus-related Pol polyprotein from transposon gypsy-like Protein"/>
    <property type="match status" value="1"/>
</dbReference>
<keyword evidence="2" id="KW-0645">Protease</keyword>
<dbReference type="Gene3D" id="2.40.70.10">
    <property type="entry name" value="Acid Proteases"/>
    <property type="match status" value="1"/>
</dbReference>
<dbReference type="SUPFAM" id="SSF54160">
    <property type="entry name" value="Chromo domain-like"/>
    <property type="match status" value="1"/>
</dbReference>
<evidence type="ECO:0000256" key="3">
    <source>
        <dbReference type="ARBA" id="ARBA00022679"/>
    </source>
</evidence>
<feature type="domain" description="Peptidase A2" evidence="18">
    <location>
        <begin position="45"/>
        <end position="84"/>
    </location>
</feature>
<keyword evidence="9" id="KW-0378">Hydrolase</keyword>
<evidence type="ECO:0000259" key="18">
    <source>
        <dbReference type="PROSITE" id="PS50175"/>
    </source>
</evidence>
<dbReference type="Proteomes" id="UP000265180">
    <property type="component" value="Chromosome 24"/>
</dbReference>
<dbReference type="InterPro" id="IPR023780">
    <property type="entry name" value="Chromo_domain"/>
</dbReference>
<protein>
    <recommendedName>
        <fullName evidence="16">Gypsy retrotransposon integrase-like protein 1</fullName>
    </recommendedName>
</protein>
<keyword evidence="5" id="KW-0540">Nuclease</keyword>
<dbReference type="Gene3D" id="3.10.10.10">
    <property type="entry name" value="HIV Type 1 Reverse Transcriptase, subunit A, domain 1"/>
    <property type="match status" value="1"/>
</dbReference>
<feature type="domain" description="Chromo" evidence="17">
    <location>
        <begin position="674"/>
        <end position="732"/>
    </location>
</feature>
<dbReference type="Pfam" id="PF24626">
    <property type="entry name" value="SH3_Tf2-1"/>
    <property type="match status" value="1"/>
</dbReference>
<evidence type="ECO:0000256" key="15">
    <source>
        <dbReference type="ARBA" id="ARBA00023172"/>
    </source>
</evidence>
<dbReference type="GO" id="GO:0006310">
    <property type="term" value="P:DNA recombination"/>
    <property type="evidence" value="ECO:0007669"/>
    <property type="project" value="UniProtKB-KW"/>
</dbReference>
<dbReference type="GO" id="GO:0003677">
    <property type="term" value="F:DNA binding"/>
    <property type="evidence" value="ECO:0007669"/>
    <property type="project" value="UniProtKB-KW"/>
</dbReference>
<dbReference type="PROSITE" id="PS00141">
    <property type="entry name" value="ASP_PROTEASE"/>
    <property type="match status" value="1"/>
</dbReference>
<keyword evidence="8" id="KW-0255">Endonuclease</keyword>
<dbReference type="PROSITE" id="PS50013">
    <property type="entry name" value="CHROMO_2"/>
    <property type="match status" value="1"/>
</dbReference>
<accession>A0A3P9L311</accession>
<feature type="domain" description="Integrase catalytic" evidence="19">
    <location>
        <begin position="373"/>
        <end position="532"/>
    </location>
</feature>
<dbReference type="InterPro" id="IPR001584">
    <property type="entry name" value="Integrase_cat-core"/>
</dbReference>
<evidence type="ECO:0000256" key="6">
    <source>
        <dbReference type="ARBA" id="ARBA00022723"/>
    </source>
</evidence>
<evidence type="ECO:0000256" key="16">
    <source>
        <dbReference type="ARBA" id="ARBA00039658"/>
    </source>
</evidence>
<dbReference type="InterPro" id="IPR001969">
    <property type="entry name" value="Aspartic_peptidase_AS"/>
</dbReference>
<dbReference type="InterPro" id="IPR012337">
    <property type="entry name" value="RNaseH-like_sf"/>
</dbReference>
<evidence type="ECO:0000256" key="4">
    <source>
        <dbReference type="ARBA" id="ARBA00022695"/>
    </source>
</evidence>
<dbReference type="Ensembl" id="ENSORLT00020033297.1">
    <property type="protein sequence ID" value="ENSORLP00020015068.1"/>
    <property type="gene ID" value="ENSORLG00020016073.1"/>
</dbReference>